<dbReference type="GO" id="GO:0008199">
    <property type="term" value="F:ferric iron binding"/>
    <property type="evidence" value="ECO:0007669"/>
    <property type="project" value="InterPro"/>
</dbReference>
<dbReference type="SMR" id="A0A2H1CKG6"/>
<dbReference type="GO" id="GO:0006826">
    <property type="term" value="P:iron ion transport"/>
    <property type="evidence" value="ECO:0007669"/>
    <property type="project" value="InterPro"/>
</dbReference>
<reference evidence="10" key="1">
    <citation type="submission" date="2019-03" db="EMBL/GenBank/DDBJ databases">
        <title>Improved annotation for the trematode Fasciola hepatica.</title>
        <authorList>
            <person name="Choi Y.-J."/>
            <person name="Martin J."/>
            <person name="Mitreva M."/>
        </authorList>
    </citation>
    <scope>NUCLEOTIDE SEQUENCE [LARGE SCALE GENOMIC DNA]</scope>
</reference>
<keyword evidence="11" id="KW-1185">Reference proteome</keyword>
<dbReference type="PANTHER" id="PTHR11431:SF75">
    <property type="entry name" value="FERRITIN"/>
    <property type="match status" value="1"/>
</dbReference>
<dbReference type="PANTHER" id="PTHR11431">
    <property type="entry name" value="FERRITIN"/>
    <property type="match status" value="1"/>
</dbReference>
<keyword evidence="4 9" id="KW-0560">Oxidoreductase</keyword>
<comment type="function">
    <text evidence="6">Stores iron in a soluble, non-toxic, readily available form. Important for iron homeostasis. Has ferroxidase activity. Iron is taken up in the ferrous form and deposited as ferric hydroxides after oxidation.</text>
</comment>
<evidence type="ECO:0000256" key="2">
    <source>
        <dbReference type="ARBA" id="ARBA00022434"/>
    </source>
</evidence>
<dbReference type="InterPro" id="IPR009040">
    <property type="entry name" value="Ferritin-like_diiron"/>
</dbReference>
<proteinExistence type="inferred from homology"/>
<evidence type="ECO:0000256" key="5">
    <source>
        <dbReference type="ARBA" id="ARBA00023004"/>
    </source>
</evidence>
<dbReference type="GO" id="GO:0006879">
    <property type="term" value="P:intracellular iron ion homeostasis"/>
    <property type="evidence" value="ECO:0007669"/>
    <property type="project" value="UniProtKB-KW"/>
</dbReference>
<keyword evidence="2 9" id="KW-0409">Iron storage</keyword>
<accession>A0A2H1CKG6</accession>
<comment type="catalytic activity">
    <reaction evidence="7 9">
        <text>4 Fe(2+) + O2 + 4 H(+) = 4 Fe(3+) + 2 H2O</text>
        <dbReference type="Rhea" id="RHEA:11148"/>
        <dbReference type="ChEBI" id="CHEBI:15377"/>
        <dbReference type="ChEBI" id="CHEBI:15378"/>
        <dbReference type="ChEBI" id="CHEBI:15379"/>
        <dbReference type="ChEBI" id="CHEBI:29033"/>
        <dbReference type="ChEBI" id="CHEBI:29034"/>
        <dbReference type="EC" id="1.16.3.1"/>
    </reaction>
</comment>
<name>A0A2H1CKG6_FASHE</name>
<dbReference type="Gene3D" id="1.20.1260.10">
    <property type="match status" value="1"/>
</dbReference>
<evidence type="ECO:0000256" key="7">
    <source>
        <dbReference type="ARBA" id="ARBA00047990"/>
    </source>
</evidence>
<evidence type="ECO:0000256" key="9">
    <source>
        <dbReference type="RuleBase" id="RU361145"/>
    </source>
</evidence>
<dbReference type="InterPro" id="IPR001519">
    <property type="entry name" value="Ferritin"/>
</dbReference>
<dbReference type="InterPro" id="IPR009078">
    <property type="entry name" value="Ferritin-like_SF"/>
</dbReference>
<feature type="binding site" evidence="8">
    <location>
        <position position="106"/>
    </location>
    <ligand>
        <name>Fe cation</name>
        <dbReference type="ChEBI" id="CHEBI:24875"/>
        <label>1</label>
    </ligand>
</feature>
<keyword evidence="5 8" id="KW-0408">Iron</keyword>
<evidence type="ECO:0000256" key="6">
    <source>
        <dbReference type="ARBA" id="ARBA00025111"/>
    </source>
</evidence>
<dbReference type="GO" id="GO:0005737">
    <property type="term" value="C:cytoplasm"/>
    <property type="evidence" value="ECO:0007669"/>
    <property type="project" value="TreeGrafter"/>
</dbReference>
<evidence type="ECO:0000256" key="1">
    <source>
        <dbReference type="ARBA" id="ARBA00007513"/>
    </source>
</evidence>
<dbReference type="EMBL" id="JXXN02001022">
    <property type="protein sequence ID" value="THD25707.1"/>
    <property type="molecule type" value="Genomic_DNA"/>
</dbReference>
<dbReference type="GO" id="GO:0004322">
    <property type="term" value="F:ferroxidase activity"/>
    <property type="evidence" value="ECO:0007669"/>
    <property type="project" value="UniProtKB-EC"/>
</dbReference>
<dbReference type="InterPro" id="IPR012347">
    <property type="entry name" value="Ferritin-like"/>
</dbReference>
<evidence type="ECO:0000313" key="10">
    <source>
        <dbReference type="EMBL" id="THD25707.1"/>
    </source>
</evidence>
<dbReference type="AlphaFoldDB" id="A0A2H1CKG6"/>
<evidence type="ECO:0000256" key="3">
    <source>
        <dbReference type="ARBA" id="ARBA00022723"/>
    </source>
</evidence>
<dbReference type="InterPro" id="IPR008331">
    <property type="entry name" value="Ferritin_DPS_dom"/>
</dbReference>
<sequence>MESSRTNFAPECEQAINQLIQTYQSVTHTYDHLAAACATEEVNMPGFCKFFRLCSLRNRNISEHWINWQTMRGGKFVVPEIKPLFQVNEIGQLSIEKMLQTATELEKKLEQMVRQLHQTARSKDDVATCELIEQKCLQHQYYVIRMMVNHVNGVKVSKDAYLYDCMTMTPLVKKINKLLNWRTKQTQSSGGNGQEFLSGSSHQNWNQKISNTFDHCPSIRAFLAPIWN</sequence>
<comment type="function">
    <text evidence="9">Stores iron in a soluble, non-toxic, readily available form. Important for iron homeostasis. Iron is taken up in the ferrous form and deposited as ferric hydroxides after oxidation.</text>
</comment>
<dbReference type="EC" id="1.16.3.1" evidence="9"/>
<evidence type="ECO:0000313" key="11">
    <source>
        <dbReference type="Proteomes" id="UP000230066"/>
    </source>
</evidence>
<evidence type="ECO:0000256" key="4">
    <source>
        <dbReference type="ARBA" id="ARBA00023002"/>
    </source>
</evidence>
<dbReference type="CDD" id="cd01056">
    <property type="entry name" value="Euk_Ferritin"/>
    <property type="match status" value="1"/>
</dbReference>
<comment type="caution">
    <text evidence="10">The sequence shown here is derived from an EMBL/GenBank/DDBJ whole genome shotgun (WGS) entry which is preliminary data.</text>
</comment>
<feature type="binding site" evidence="8">
    <location>
        <position position="140"/>
    </location>
    <ligand>
        <name>Fe cation</name>
        <dbReference type="ChEBI" id="CHEBI:24875"/>
        <label>1</label>
    </ligand>
</feature>
<dbReference type="PROSITE" id="PS50905">
    <property type="entry name" value="FERRITIN_LIKE"/>
    <property type="match status" value="1"/>
</dbReference>
<keyword evidence="3 8" id="KW-0479">Metal-binding</keyword>
<dbReference type="Pfam" id="PF00210">
    <property type="entry name" value="Ferritin"/>
    <property type="match status" value="1"/>
</dbReference>
<organism evidence="10 11">
    <name type="scientific">Fasciola hepatica</name>
    <name type="common">Liver fluke</name>
    <dbReference type="NCBI Taxonomy" id="6192"/>
    <lineage>
        <taxon>Eukaryota</taxon>
        <taxon>Metazoa</taxon>
        <taxon>Spiralia</taxon>
        <taxon>Lophotrochozoa</taxon>
        <taxon>Platyhelminthes</taxon>
        <taxon>Trematoda</taxon>
        <taxon>Digenea</taxon>
        <taxon>Plagiorchiida</taxon>
        <taxon>Echinostomata</taxon>
        <taxon>Echinostomatoidea</taxon>
        <taxon>Fasciolidae</taxon>
        <taxon>Fasciola</taxon>
    </lineage>
</organism>
<dbReference type="Proteomes" id="UP000230066">
    <property type="component" value="Unassembled WGS sequence"/>
</dbReference>
<evidence type="ECO:0000256" key="8">
    <source>
        <dbReference type="PIRSR" id="PIRSR601519-1"/>
    </source>
</evidence>
<protein>
    <recommendedName>
        <fullName evidence="9">Ferritin</fullName>
        <ecNumber evidence="9">1.16.3.1</ecNumber>
    </recommendedName>
</protein>
<dbReference type="GO" id="GO:0008198">
    <property type="term" value="F:ferrous iron binding"/>
    <property type="evidence" value="ECO:0007669"/>
    <property type="project" value="TreeGrafter"/>
</dbReference>
<dbReference type="SUPFAM" id="SSF47240">
    <property type="entry name" value="Ferritin-like"/>
    <property type="match status" value="1"/>
</dbReference>
<gene>
    <name evidence="10" type="ORF">D915_003630</name>
</gene>
<comment type="similarity">
    <text evidence="1 9">Belongs to the ferritin family.</text>
</comment>